<comment type="caution">
    <text evidence="1">The sequence shown here is derived from an EMBL/GenBank/DDBJ whole genome shotgun (WGS) entry which is preliminary data.</text>
</comment>
<proteinExistence type="predicted"/>
<dbReference type="OrthoDB" id="1937754at2759"/>
<keyword evidence="2" id="KW-1185">Reference proteome</keyword>
<accession>A0A2P5CST0</accession>
<organism evidence="1 2">
    <name type="scientific">Parasponia andersonii</name>
    <name type="common">Sponia andersonii</name>
    <dbReference type="NCBI Taxonomy" id="3476"/>
    <lineage>
        <taxon>Eukaryota</taxon>
        <taxon>Viridiplantae</taxon>
        <taxon>Streptophyta</taxon>
        <taxon>Embryophyta</taxon>
        <taxon>Tracheophyta</taxon>
        <taxon>Spermatophyta</taxon>
        <taxon>Magnoliopsida</taxon>
        <taxon>eudicotyledons</taxon>
        <taxon>Gunneridae</taxon>
        <taxon>Pentapetalae</taxon>
        <taxon>rosids</taxon>
        <taxon>fabids</taxon>
        <taxon>Rosales</taxon>
        <taxon>Cannabaceae</taxon>
        <taxon>Parasponia</taxon>
    </lineage>
</organism>
<gene>
    <name evidence="1" type="ORF">PanWU01x14_126270</name>
</gene>
<sequence>MECTGPDQIHMGNGEGVFIKHIGQSYFASEYQPRILNLKQLLYVPSITKNLLNDSKFAADNHIYFEFHSDCCFVKDQVSHHILMAGRLKDGLYGFDPPQCPLKSDKQSVSSLSTLVCNNTIQCTRSRNNTHDAYSLWHTRLGHP</sequence>
<protein>
    <recommendedName>
        <fullName evidence="3">GAG-pre-integrase domain-containing protein</fullName>
    </recommendedName>
</protein>
<evidence type="ECO:0000313" key="2">
    <source>
        <dbReference type="Proteomes" id="UP000237105"/>
    </source>
</evidence>
<reference evidence="2" key="1">
    <citation type="submission" date="2016-06" db="EMBL/GenBank/DDBJ databases">
        <title>Parallel loss of symbiosis genes in relatives of nitrogen-fixing non-legume Parasponia.</title>
        <authorList>
            <person name="Van Velzen R."/>
            <person name="Holmer R."/>
            <person name="Bu F."/>
            <person name="Rutten L."/>
            <person name="Van Zeijl A."/>
            <person name="Liu W."/>
            <person name="Santuari L."/>
            <person name="Cao Q."/>
            <person name="Sharma T."/>
            <person name="Shen D."/>
            <person name="Roswanjaya Y."/>
            <person name="Wardhani T."/>
            <person name="Kalhor M.S."/>
            <person name="Jansen J."/>
            <person name="Van den Hoogen J."/>
            <person name="Gungor B."/>
            <person name="Hartog M."/>
            <person name="Hontelez J."/>
            <person name="Verver J."/>
            <person name="Yang W.-C."/>
            <person name="Schijlen E."/>
            <person name="Repin R."/>
            <person name="Schilthuizen M."/>
            <person name="Schranz E."/>
            <person name="Heidstra R."/>
            <person name="Miyata K."/>
            <person name="Fedorova E."/>
            <person name="Kohlen W."/>
            <person name="Bisseling T."/>
            <person name="Smit S."/>
            <person name="Geurts R."/>
        </authorList>
    </citation>
    <scope>NUCLEOTIDE SEQUENCE [LARGE SCALE GENOMIC DNA]</scope>
    <source>
        <strain evidence="2">cv. WU1-14</strain>
    </source>
</reference>
<dbReference type="EMBL" id="JXTB01000098">
    <property type="protein sequence ID" value="PON64105.1"/>
    <property type="molecule type" value="Genomic_DNA"/>
</dbReference>
<evidence type="ECO:0000313" key="1">
    <source>
        <dbReference type="EMBL" id="PON64105.1"/>
    </source>
</evidence>
<evidence type="ECO:0008006" key="3">
    <source>
        <dbReference type="Google" id="ProtNLM"/>
    </source>
</evidence>
<name>A0A2P5CST0_PARAD</name>
<dbReference type="Proteomes" id="UP000237105">
    <property type="component" value="Unassembled WGS sequence"/>
</dbReference>
<dbReference type="AlphaFoldDB" id="A0A2P5CST0"/>